<evidence type="ECO:0000313" key="2">
    <source>
        <dbReference type="Proteomes" id="UP000428260"/>
    </source>
</evidence>
<accession>A0A6I6K427</accession>
<dbReference type="EMBL" id="CP046401">
    <property type="protein sequence ID" value="QGY44724.1"/>
    <property type="molecule type" value="Genomic_DNA"/>
</dbReference>
<dbReference type="Proteomes" id="UP000428260">
    <property type="component" value="Chromosome"/>
</dbReference>
<protein>
    <recommendedName>
        <fullName evidence="3">Nucleotidyltransferase domain-containing protein</fullName>
    </recommendedName>
</protein>
<evidence type="ECO:0008006" key="3">
    <source>
        <dbReference type="Google" id="ProtNLM"/>
    </source>
</evidence>
<keyword evidence="2" id="KW-1185">Reference proteome</keyword>
<gene>
    <name evidence="1" type="ORF">GM418_13920</name>
</gene>
<organism evidence="1 2">
    <name type="scientific">Maribellus comscasis</name>
    <dbReference type="NCBI Taxonomy" id="2681766"/>
    <lineage>
        <taxon>Bacteria</taxon>
        <taxon>Pseudomonadati</taxon>
        <taxon>Bacteroidota</taxon>
        <taxon>Bacteroidia</taxon>
        <taxon>Marinilabiliales</taxon>
        <taxon>Prolixibacteraceae</taxon>
        <taxon>Maribellus</taxon>
    </lineage>
</organism>
<dbReference type="InterPro" id="IPR043519">
    <property type="entry name" value="NT_sf"/>
</dbReference>
<dbReference type="SUPFAM" id="SSF81301">
    <property type="entry name" value="Nucleotidyltransferase"/>
    <property type="match status" value="1"/>
</dbReference>
<sequence length="301" mass="35804">MKKYSIIKFGSQLNSNFDKYSDKDLLVVADTSRHLSFLYEKYSSQGWSVSGYTYSKLKYLSNKGSLFISHLKKDSEILFDYRNKFQELLDSHQIERDFKNEIKGSKDYFDILRNIPDNQLGYAWFADCFYVGLRNYLIFKNAERNIFEFSYLNIIELLRQNCQVTETEYTLLRELRVVKFNYREDILDELPSKLYVLSLIQIARKLDLFESSNFIETLLFENLTLSYIKESNFNGYQRLRLIEGIYCAKEINIPEVKRIISNPQFYASRLMDNKFMMEIIRQLNKNATQHFVNLMAGKVHV</sequence>
<reference evidence="1 2" key="1">
    <citation type="submission" date="2019-11" db="EMBL/GenBank/DDBJ databases">
        <authorList>
            <person name="Zheng R.K."/>
            <person name="Sun C.M."/>
        </authorList>
    </citation>
    <scope>NUCLEOTIDE SEQUENCE [LARGE SCALE GENOMIC DNA]</scope>
    <source>
        <strain evidence="1 2">WC007</strain>
    </source>
</reference>
<proteinExistence type="predicted"/>
<dbReference type="KEGG" id="mcos:GM418_13920"/>
<dbReference type="AlphaFoldDB" id="A0A6I6K427"/>
<evidence type="ECO:0000313" key="1">
    <source>
        <dbReference type="EMBL" id="QGY44724.1"/>
    </source>
</evidence>
<dbReference type="RefSeq" id="WP_158867306.1">
    <property type="nucleotide sequence ID" value="NZ_CP046401.1"/>
</dbReference>
<name>A0A6I6K427_9BACT</name>